<evidence type="ECO:0000256" key="6">
    <source>
        <dbReference type="ARBA" id="ARBA00022989"/>
    </source>
</evidence>
<evidence type="ECO:0000256" key="2">
    <source>
        <dbReference type="ARBA" id="ARBA00022460"/>
    </source>
</evidence>
<keyword evidence="3" id="KW-1003">Cell membrane</keyword>
<evidence type="ECO:0000256" key="3">
    <source>
        <dbReference type="ARBA" id="ARBA00022475"/>
    </source>
</evidence>
<gene>
    <name evidence="11" type="ORF">BOKJ2_LOCUS1878</name>
</gene>
<dbReference type="EMBL" id="CAJFDH010000001">
    <property type="protein sequence ID" value="CAD5207194.1"/>
    <property type="molecule type" value="Genomic_DNA"/>
</dbReference>
<dbReference type="InterPro" id="IPR051962">
    <property type="entry name" value="Cuticlin"/>
</dbReference>
<dbReference type="Pfam" id="PF25301">
    <property type="entry name" value="CUT_C"/>
    <property type="match status" value="1"/>
</dbReference>
<keyword evidence="5 9" id="KW-0732">Signal</keyword>
<dbReference type="Pfam" id="PF25057">
    <property type="entry name" value="CUT_N"/>
    <property type="match status" value="1"/>
</dbReference>
<dbReference type="GO" id="GO:0042302">
    <property type="term" value="F:structural constituent of cuticle"/>
    <property type="evidence" value="ECO:0007669"/>
    <property type="project" value="UniProtKB-KW"/>
</dbReference>
<evidence type="ECO:0000256" key="1">
    <source>
        <dbReference type="ARBA" id="ARBA00004251"/>
    </source>
</evidence>
<dbReference type="InterPro" id="IPR001507">
    <property type="entry name" value="ZP_dom"/>
</dbReference>
<feature type="signal peptide" evidence="9">
    <location>
        <begin position="1"/>
        <end position="16"/>
    </location>
</feature>
<evidence type="ECO:0000256" key="8">
    <source>
        <dbReference type="SAM" id="Phobius"/>
    </source>
</evidence>
<evidence type="ECO:0000313" key="12">
    <source>
        <dbReference type="Proteomes" id="UP000614601"/>
    </source>
</evidence>
<reference evidence="11" key="1">
    <citation type="submission" date="2020-09" db="EMBL/GenBank/DDBJ databases">
        <authorList>
            <person name="Kikuchi T."/>
        </authorList>
    </citation>
    <scope>NUCLEOTIDE SEQUENCE</scope>
    <source>
        <strain evidence="11">SH1</strain>
    </source>
</reference>
<evidence type="ECO:0000313" key="11">
    <source>
        <dbReference type="EMBL" id="CAD5207194.1"/>
    </source>
</evidence>
<keyword evidence="6 8" id="KW-1133">Transmembrane helix</keyword>
<protein>
    <recommendedName>
        <fullName evidence="10">ZP domain-containing protein</fullName>
    </recommendedName>
</protein>
<dbReference type="InterPro" id="IPR042235">
    <property type="entry name" value="ZP-C_dom"/>
</dbReference>
<dbReference type="PANTHER" id="PTHR22907:SF51">
    <property type="entry name" value="CUTICLIN-1"/>
    <property type="match status" value="1"/>
</dbReference>
<dbReference type="SMART" id="SM00241">
    <property type="entry name" value="ZP"/>
    <property type="match status" value="1"/>
</dbReference>
<comment type="caution">
    <text evidence="11">The sequence shown here is derived from an EMBL/GenBank/DDBJ whole genome shotgun (WGS) entry which is preliminary data.</text>
</comment>
<keyword evidence="12" id="KW-1185">Reference proteome</keyword>
<evidence type="ECO:0000256" key="5">
    <source>
        <dbReference type="ARBA" id="ARBA00022729"/>
    </source>
</evidence>
<dbReference type="Gene3D" id="2.60.40.4100">
    <property type="entry name" value="Zona pellucida, ZP-C domain"/>
    <property type="match status" value="1"/>
</dbReference>
<organism evidence="11 12">
    <name type="scientific">Bursaphelenchus okinawaensis</name>
    <dbReference type="NCBI Taxonomy" id="465554"/>
    <lineage>
        <taxon>Eukaryota</taxon>
        <taxon>Metazoa</taxon>
        <taxon>Ecdysozoa</taxon>
        <taxon>Nematoda</taxon>
        <taxon>Chromadorea</taxon>
        <taxon>Rhabditida</taxon>
        <taxon>Tylenchina</taxon>
        <taxon>Tylenchomorpha</taxon>
        <taxon>Aphelenchoidea</taxon>
        <taxon>Aphelenchoididae</taxon>
        <taxon>Bursaphelenchus</taxon>
    </lineage>
</organism>
<dbReference type="Proteomes" id="UP000783686">
    <property type="component" value="Unassembled WGS sequence"/>
</dbReference>
<evidence type="ECO:0000256" key="4">
    <source>
        <dbReference type="ARBA" id="ARBA00022692"/>
    </source>
</evidence>
<dbReference type="PROSITE" id="PS51034">
    <property type="entry name" value="ZP_2"/>
    <property type="match status" value="1"/>
</dbReference>
<dbReference type="Proteomes" id="UP000614601">
    <property type="component" value="Unassembled WGS sequence"/>
</dbReference>
<comment type="subcellular location">
    <subcellularLocation>
        <location evidence="1">Cell membrane</location>
        <topology evidence="1">Single-pass type I membrane protein</topology>
    </subcellularLocation>
</comment>
<feature type="domain" description="ZP" evidence="10">
    <location>
        <begin position="30"/>
        <end position="275"/>
    </location>
</feature>
<dbReference type="EMBL" id="CAJFCW020000001">
    <property type="protein sequence ID" value="CAG9084715.1"/>
    <property type="molecule type" value="Genomic_DNA"/>
</dbReference>
<keyword evidence="7 8" id="KW-0472">Membrane</keyword>
<feature type="transmembrane region" description="Helical" evidence="8">
    <location>
        <begin position="323"/>
        <end position="343"/>
    </location>
</feature>
<evidence type="ECO:0000256" key="7">
    <source>
        <dbReference type="ARBA" id="ARBA00023136"/>
    </source>
</evidence>
<dbReference type="InterPro" id="IPR056953">
    <property type="entry name" value="CUT_N"/>
</dbReference>
<keyword evidence="2" id="KW-0193">Cuticle</keyword>
<sequence length="347" mass="38446">MLILAIILLWAGQFAAIPVDNAVVGEPTVACGPHAIEVTFQTQNPFHGRLYVKGRSSDGDCSNEQIGRTFTGITLPFEGCNVQRLRSLNPKGIFASTTVVISFHPIFVTKVDRVYHIQCFYMEAEKTVSQEVEVSDITTALATHLLPMPICRYDVLDGSPTAAPVQFAVVGQQVYHKWTCDTETTDTFCMVVHTCFVDDGAGDKVDLLDENGCARDKFLLNNLEYPEDLSAGQEAHVFKYADRAQLFFQCQIALSLKDGATECPRPECAEPGNRVRRHVKSPEIDILNSIDVASKEIFVFDADLVPNVPEASNQYCFDKPQSIAFIVMITLLVLLCFAMVVVVNRQK</sequence>
<evidence type="ECO:0000259" key="10">
    <source>
        <dbReference type="PROSITE" id="PS51034"/>
    </source>
</evidence>
<dbReference type="AlphaFoldDB" id="A0A811JVN7"/>
<dbReference type="OrthoDB" id="6139674at2759"/>
<evidence type="ECO:0000256" key="9">
    <source>
        <dbReference type="SAM" id="SignalP"/>
    </source>
</evidence>
<dbReference type="GO" id="GO:0005886">
    <property type="term" value="C:plasma membrane"/>
    <property type="evidence" value="ECO:0007669"/>
    <property type="project" value="UniProtKB-SubCell"/>
</dbReference>
<keyword evidence="4 8" id="KW-0812">Transmembrane</keyword>
<dbReference type="InterPro" id="IPR057475">
    <property type="entry name" value="CUT_C"/>
</dbReference>
<dbReference type="PANTHER" id="PTHR22907">
    <property type="entry name" value="GH04558P"/>
    <property type="match status" value="1"/>
</dbReference>
<feature type="chain" id="PRO_5035681400" description="ZP domain-containing protein" evidence="9">
    <location>
        <begin position="17"/>
        <end position="347"/>
    </location>
</feature>
<proteinExistence type="predicted"/>
<accession>A0A811JVN7</accession>
<name>A0A811JVN7_9BILA</name>